<dbReference type="Gene3D" id="3.40.710.10">
    <property type="entry name" value="DD-peptidase/beta-lactamase superfamily"/>
    <property type="match status" value="1"/>
</dbReference>
<dbReference type="GO" id="GO:0016787">
    <property type="term" value="F:hydrolase activity"/>
    <property type="evidence" value="ECO:0007669"/>
    <property type="project" value="UniProtKB-KW"/>
</dbReference>
<dbReference type="InterPro" id="IPR050491">
    <property type="entry name" value="AmpC-like"/>
</dbReference>
<dbReference type="PANTHER" id="PTHR46825:SF9">
    <property type="entry name" value="BETA-LACTAMASE-RELATED DOMAIN-CONTAINING PROTEIN"/>
    <property type="match status" value="1"/>
</dbReference>
<dbReference type="SUPFAM" id="SSF56601">
    <property type="entry name" value="beta-lactamase/transpeptidase-like"/>
    <property type="match status" value="1"/>
</dbReference>
<dbReference type="EMBL" id="JAZDQU010000002">
    <property type="protein sequence ID" value="MEE1885909.1"/>
    <property type="molecule type" value="Genomic_DNA"/>
</dbReference>
<dbReference type="RefSeq" id="WP_330146800.1">
    <property type="nucleotide sequence ID" value="NZ_JAZDQU010000002.1"/>
</dbReference>
<evidence type="ECO:0000313" key="3">
    <source>
        <dbReference type="EMBL" id="MEE1885909.1"/>
    </source>
</evidence>
<feature type="domain" description="Beta-lactamase-related" evidence="2">
    <location>
        <begin position="31"/>
        <end position="355"/>
    </location>
</feature>
<dbReference type="InterPro" id="IPR012338">
    <property type="entry name" value="Beta-lactam/transpept-like"/>
</dbReference>
<keyword evidence="1" id="KW-0732">Signal</keyword>
<feature type="chain" id="PRO_5046945389" evidence="1">
    <location>
        <begin position="21"/>
        <end position="377"/>
    </location>
</feature>
<dbReference type="Pfam" id="PF00144">
    <property type="entry name" value="Beta-lactamase"/>
    <property type="match status" value="1"/>
</dbReference>
<gene>
    <name evidence="3" type="ORF">VRU49_10825</name>
</gene>
<accession>A0ABU7H3L0</accession>
<feature type="signal peptide" evidence="1">
    <location>
        <begin position="1"/>
        <end position="20"/>
    </location>
</feature>
<protein>
    <submittedName>
        <fullName evidence="3">Serine hydrolase domain-containing protein</fullName>
        <ecNumber evidence="3">3.1.1.103</ecNumber>
    </submittedName>
</protein>
<comment type="caution">
    <text evidence="3">The sequence shown here is derived from an EMBL/GenBank/DDBJ whole genome shotgun (WGS) entry which is preliminary data.</text>
</comment>
<dbReference type="EC" id="3.1.1.103" evidence="3"/>
<keyword evidence="4" id="KW-1185">Reference proteome</keyword>
<proteinExistence type="predicted"/>
<organism evidence="3 4">
    <name type="scientific">Pedobacter flavus</name>
    <dbReference type="NCBI Taxonomy" id="3113906"/>
    <lineage>
        <taxon>Bacteria</taxon>
        <taxon>Pseudomonadati</taxon>
        <taxon>Bacteroidota</taxon>
        <taxon>Sphingobacteriia</taxon>
        <taxon>Sphingobacteriales</taxon>
        <taxon>Sphingobacteriaceae</taxon>
        <taxon>Pedobacter</taxon>
    </lineage>
</organism>
<sequence>MRKYLILLFLLTSFGVLVNAQSKDEIAAGLEKIMKAHNGVGMSVAVIKGYKLVYSQSLGLKDIEQNIPVNNTDIFRIASISKSFAATAIMQLIEQGKFGLDSDFSDLIGFKVRNPNFPDKVITLRMVLSHTSSLNDSQGYFNFDSINPAKNNQYEKNFNKYEPGTAYQYCNLNYNMVGAVVERYSGKRYDTYIKENILDPLKIYGGYDVDLLDRQKFVKLYTWNRELNKFEEGNAYPSRAAEISNHVLGYTTPIFSPTGGMKISASDLAVYMQMHMNFGKSSTQRIISKKSSLEMQKPLSKDENYGLALLNTEQLITGKKMVGHTGSAYGLYSSMFFNSKEKFGFVVLTNGSDGKSKDGQIEITTKAIRYLYDTIIK</sequence>
<dbReference type="InterPro" id="IPR001466">
    <property type="entry name" value="Beta-lactam-related"/>
</dbReference>
<name>A0ABU7H3L0_9SPHI</name>
<keyword evidence="3" id="KW-0378">Hydrolase</keyword>
<evidence type="ECO:0000256" key="1">
    <source>
        <dbReference type="SAM" id="SignalP"/>
    </source>
</evidence>
<evidence type="ECO:0000313" key="4">
    <source>
        <dbReference type="Proteomes" id="UP001337681"/>
    </source>
</evidence>
<dbReference type="Proteomes" id="UP001337681">
    <property type="component" value="Unassembled WGS sequence"/>
</dbReference>
<evidence type="ECO:0000259" key="2">
    <source>
        <dbReference type="Pfam" id="PF00144"/>
    </source>
</evidence>
<dbReference type="PANTHER" id="PTHR46825">
    <property type="entry name" value="D-ALANYL-D-ALANINE-CARBOXYPEPTIDASE/ENDOPEPTIDASE AMPH"/>
    <property type="match status" value="1"/>
</dbReference>
<reference evidence="3 4" key="1">
    <citation type="submission" date="2024-01" db="EMBL/GenBank/DDBJ databases">
        <title>Pedobacter sp. nov., isolated from oil-contaminated soil.</title>
        <authorList>
            <person name="Le N.T.T."/>
        </authorList>
    </citation>
    <scope>NUCLEOTIDE SEQUENCE [LARGE SCALE GENOMIC DNA]</scope>
    <source>
        <strain evidence="3 4">VNH31</strain>
    </source>
</reference>